<keyword evidence="13" id="KW-0460">Magnesium</keyword>
<dbReference type="PRINTS" id="PR01399">
    <property type="entry name" value="ENTSNTHTASED"/>
</dbReference>
<dbReference type="AlphaFoldDB" id="A0A0C4WHK8"/>
<dbReference type="GO" id="GO:0005886">
    <property type="term" value="C:plasma membrane"/>
    <property type="evidence" value="ECO:0007669"/>
    <property type="project" value="TreeGrafter"/>
</dbReference>
<comment type="similarity">
    <text evidence="3">Belongs to the P-Pant transferase superfamily. EntD family.</text>
</comment>
<evidence type="ECO:0000256" key="6">
    <source>
        <dbReference type="ARBA" id="ARBA00022679"/>
    </source>
</evidence>
<feature type="binding site" evidence="12">
    <location>
        <position position="173"/>
    </location>
    <ligand>
        <name>CoA</name>
        <dbReference type="ChEBI" id="CHEBI:57287"/>
    </ligand>
</feature>
<dbReference type="HOGENOM" id="CLU_075076_2_0_6"/>
<keyword evidence="6 16" id="KW-0808">Transferase</keyword>
<keyword evidence="13" id="KW-0479">Metal-binding</keyword>
<dbReference type="InterPro" id="IPR037143">
    <property type="entry name" value="4-PPantetheinyl_Trfase_dom_sf"/>
</dbReference>
<evidence type="ECO:0000259" key="14">
    <source>
        <dbReference type="Pfam" id="PF01648"/>
    </source>
</evidence>
<evidence type="ECO:0000313" key="16">
    <source>
        <dbReference type="EMBL" id="AJE21058.1"/>
    </source>
</evidence>
<comment type="function">
    <text evidence="1">Involved in the biosynthesis of the siderophore enterobactin (enterochelin), which is a macrocyclic trimeric lactone of N-(2,3-dihydroxybenzoyl)-serine. The serine trilactone serves as a scaffolding for the three catechol functionalities that provide hexadentate coordination for the tightly ligated iron(2+) atoms. Plays an essential role in the assembly of the enterobactin by catalyzing the transfer of the 4'-phosphopantetheine (Ppant) moiety from coenzyme A to the apo-domains of both EntB (ArCP domain) and EntF (PCP domain) to yield their holo-forms which make them competent for the activation of 2,3-dihydroxybenzoate (DHB) and L-serine, respectively.</text>
</comment>
<keyword evidence="17" id="KW-1185">Reference proteome</keyword>
<dbReference type="Gene3D" id="3.90.470.20">
    <property type="entry name" value="4'-phosphopantetheinyl transferase domain"/>
    <property type="match status" value="1"/>
</dbReference>
<evidence type="ECO:0000256" key="8">
    <source>
        <dbReference type="ARBA" id="ARBA00029894"/>
    </source>
</evidence>
<organism evidence="16 17">
    <name type="scientific">Azotobacter chroococcum NCIMB 8003</name>
    <dbReference type="NCBI Taxonomy" id="1328314"/>
    <lineage>
        <taxon>Bacteria</taxon>
        <taxon>Pseudomonadati</taxon>
        <taxon>Pseudomonadota</taxon>
        <taxon>Gammaproteobacteria</taxon>
        <taxon>Pseudomonadales</taxon>
        <taxon>Pseudomonadaceae</taxon>
        <taxon>Azotobacter</taxon>
    </lineage>
</organism>
<feature type="binding site" evidence="12">
    <location>
        <position position="58"/>
    </location>
    <ligand>
        <name>CoA</name>
        <dbReference type="ChEBI" id="CHEBI:57287"/>
    </ligand>
</feature>
<comment type="catalytic activity">
    <reaction evidence="11">
        <text>apo-[peptidyl-carrier protein] + CoA = holo-[peptidyl-carrier protein] + adenosine 3',5'-bisphosphate + H(+)</text>
        <dbReference type="Rhea" id="RHEA:46228"/>
        <dbReference type="Rhea" id="RHEA-COMP:11479"/>
        <dbReference type="Rhea" id="RHEA-COMP:11480"/>
        <dbReference type="ChEBI" id="CHEBI:15378"/>
        <dbReference type="ChEBI" id="CHEBI:29999"/>
        <dbReference type="ChEBI" id="CHEBI:57287"/>
        <dbReference type="ChEBI" id="CHEBI:58343"/>
        <dbReference type="ChEBI" id="CHEBI:64479"/>
    </reaction>
</comment>
<dbReference type="PANTHER" id="PTHR38096:SF1">
    <property type="entry name" value="ENTEROBACTIN SYNTHASE COMPONENT D"/>
    <property type="match status" value="1"/>
</dbReference>
<name>A0A0C4WHK8_9GAMM</name>
<dbReference type="InterPro" id="IPR008278">
    <property type="entry name" value="4-PPantetheinyl_Trfase_dom"/>
</dbReference>
<dbReference type="Proteomes" id="UP000068210">
    <property type="component" value="Chromosome"/>
</dbReference>
<evidence type="ECO:0000256" key="13">
    <source>
        <dbReference type="PIRSR" id="PIRSR603542-2"/>
    </source>
</evidence>
<dbReference type="STRING" id="1328314.Achr_15990"/>
<proteinExistence type="inferred from homology"/>
<dbReference type="GO" id="GO:0009239">
    <property type="term" value="P:enterobactin biosynthetic process"/>
    <property type="evidence" value="ECO:0007669"/>
    <property type="project" value="UniProtKB-UniPathway"/>
</dbReference>
<gene>
    <name evidence="16" type="primary">pcpS</name>
    <name evidence="16" type="ORF">Achr_15990</name>
</gene>
<sequence length="241" mass="26002">MTFSSPLPPCLSEPSERWPLPLALPNAALNSARFDPALLQATDFAACGIAPVRGVAKRQAEYLAGRLCARQALLRLTGLPGVPAVGEDRAPQWPAGVVGSITHGDGWAAALVGQADTWRGLGLDTELLIPAERAGRLAEQILTPTELRRLPGTPEEQAWLTSLTFSLKESLFKALYPLVRQRFYFEHAELLDWTPGGAARLRLLEGLGPDWPAGSLLEGQFVCEGERLLTLVAIPAEKPGR</sequence>
<feature type="binding site" evidence="12">
    <location>
        <position position="124"/>
    </location>
    <ligand>
        <name>CoA</name>
        <dbReference type="ChEBI" id="CHEBI:57287"/>
    </ligand>
</feature>
<dbReference type="Pfam" id="PF17837">
    <property type="entry name" value="4PPT_N"/>
    <property type="match status" value="1"/>
</dbReference>
<dbReference type="InterPro" id="IPR041354">
    <property type="entry name" value="4PPT_N"/>
</dbReference>
<dbReference type="InterPro" id="IPR003542">
    <property type="entry name" value="Enbac_synth_compD-like"/>
</dbReference>
<evidence type="ECO:0000256" key="1">
    <source>
        <dbReference type="ARBA" id="ARBA00003937"/>
    </source>
</evidence>
<dbReference type="KEGG" id="acx:Achr_15990"/>
<feature type="binding site" evidence="13">
    <location>
        <position position="124"/>
    </location>
    <ligand>
        <name>Mg(2+)</name>
        <dbReference type="ChEBI" id="CHEBI:18420"/>
    </ligand>
</feature>
<reference evidence="16 17" key="1">
    <citation type="journal article" date="2015" name="PLoS ONE">
        <title>Azotobacter Genomes: The Genome of Azotobacter chroococcum NCIMB 8003 (ATCC 4412).</title>
        <authorList>
            <person name="Robson R.L."/>
            <person name="Jones R."/>
            <person name="Robson R.M."/>
            <person name="Schwartz A."/>
            <person name="Richardson T.H."/>
        </authorList>
    </citation>
    <scope>NUCLEOTIDE SEQUENCE [LARGE SCALE GENOMIC DNA]</scope>
    <source>
        <strain evidence="16 17">NCIMB 8003</strain>
    </source>
</reference>
<evidence type="ECO:0000256" key="7">
    <source>
        <dbReference type="ARBA" id="ARBA00023191"/>
    </source>
</evidence>
<feature type="domain" description="4'-phosphopantetheinyl transferase N-terminal" evidence="15">
    <location>
        <begin position="55"/>
        <end position="112"/>
    </location>
</feature>
<comment type="subunit">
    <text evidence="4">EntB, EntD, EntE, and EntF form a multienzyme complex called enterobactin synthase.</text>
</comment>
<dbReference type="EMBL" id="CP010415">
    <property type="protein sequence ID" value="AJE21058.1"/>
    <property type="molecule type" value="Genomic_DNA"/>
</dbReference>
<feature type="binding site" evidence="13">
    <location>
        <position position="126"/>
    </location>
    <ligand>
        <name>Mg(2+)</name>
        <dbReference type="ChEBI" id="CHEBI:18420"/>
    </ligand>
</feature>
<dbReference type="GO" id="GO:0000287">
    <property type="term" value="F:magnesium ion binding"/>
    <property type="evidence" value="ECO:0007669"/>
    <property type="project" value="InterPro"/>
</dbReference>
<dbReference type="GO" id="GO:0008897">
    <property type="term" value="F:holo-[acyl-carrier-protein] synthase activity"/>
    <property type="evidence" value="ECO:0007669"/>
    <property type="project" value="InterPro"/>
</dbReference>
<evidence type="ECO:0000313" key="17">
    <source>
        <dbReference type="Proteomes" id="UP000068210"/>
    </source>
</evidence>
<protein>
    <recommendedName>
        <fullName evidence="5">Enterobactin synthase component D</fullName>
    </recommendedName>
    <alternativeName>
        <fullName evidence="8">4'-phosphopantetheinyl transferase EntD</fullName>
    </alternativeName>
    <alternativeName>
        <fullName evidence="9">Enterochelin synthase D</fullName>
    </alternativeName>
</protein>
<feature type="binding site" evidence="12">
    <location>
        <position position="66"/>
    </location>
    <ligand>
        <name>CoA</name>
        <dbReference type="ChEBI" id="CHEBI:57287"/>
    </ligand>
</feature>
<evidence type="ECO:0000256" key="4">
    <source>
        <dbReference type="ARBA" id="ARBA00011503"/>
    </source>
</evidence>
<evidence type="ECO:0000259" key="15">
    <source>
        <dbReference type="Pfam" id="PF17837"/>
    </source>
</evidence>
<evidence type="ECO:0000256" key="12">
    <source>
        <dbReference type="PIRSR" id="PIRSR603542-1"/>
    </source>
</evidence>
<dbReference type="SUPFAM" id="SSF56214">
    <property type="entry name" value="4'-phosphopantetheinyl transferase"/>
    <property type="match status" value="1"/>
</dbReference>
<dbReference type="Pfam" id="PF01648">
    <property type="entry name" value="ACPS"/>
    <property type="match status" value="1"/>
</dbReference>
<feature type="binding site" evidence="12">
    <location>
        <position position="169"/>
    </location>
    <ligand>
        <name>CoA</name>
        <dbReference type="ChEBI" id="CHEBI:57287"/>
    </ligand>
</feature>
<dbReference type="UniPathway" id="UPA00017"/>
<dbReference type="PANTHER" id="PTHR38096">
    <property type="entry name" value="ENTEROBACTIN SYNTHASE COMPONENT D"/>
    <property type="match status" value="1"/>
</dbReference>
<dbReference type="GO" id="GO:0009366">
    <property type="term" value="C:enterobactin synthetase complex"/>
    <property type="evidence" value="ECO:0007669"/>
    <property type="project" value="InterPro"/>
</dbReference>
<comment type="catalytic activity">
    <reaction evidence="10">
        <text>apo-[aryl-carrier protein] + CoA = holo-[aryl-carrier protein] + adenosine 3',5'-bisphosphate + H(+)</text>
        <dbReference type="Rhea" id="RHEA:48404"/>
        <dbReference type="Rhea" id="RHEA-COMP:15903"/>
        <dbReference type="Rhea" id="RHEA-COMP:17557"/>
        <dbReference type="ChEBI" id="CHEBI:15378"/>
        <dbReference type="ChEBI" id="CHEBI:29999"/>
        <dbReference type="ChEBI" id="CHEBI:57287"/>
        <dbReference type="ChEBI" id="CHEBI:58343"/>
        <dbReference type="ChEBI" id="CHEBI:64479"/>
    </reaction>
</comment>
<feature type="domain" description="4'-phosphopantetheinyl transferase" evidence="14">
    <location>
        <begin position="120"/>
        <end position="217"/>
    </location>
</feature>
<comment type="cofactor">
    <cofactor evidence="13">
        <name>Mg(2+)</name>
        <dbReference type="ChEBI" id="CHEBI:18420"/>
    </cofactor>
</comment>
<evidence type="ECO:0000256" key="2">
    <source>
        <dbReference type="ARBA" id="ARBA00004993"/>
    </source>
</evidence>
<evidence type="ECO:0000256" key="11">
    <source>
        <dbReference type="ARBA" id="ARBA00049191"/>
    </source>
</evidence>
<evidence type="ECO:0000256" key="3">
    <source>
        <dbReference type="ARBA" id="ARBA00008342"/>
    </source>
</evidence>
<evidence type="ECO:0000256" key="9">
    <source>
        <dbReference type="ARBA" id="ARBA00031996"/>
    </source>
</evidence>
<accession>A0A0C4WHK8</accession>
<evidence type="ECO:0000256" key="5">
    <source>
        <dbReference type="ARBA" id="ARBA00019087"/>
    </source>
</evidence>
<evidence type="ECO:0000256" key="10">
    <source>
        <dbReference type="ARBA" id="ARBA00049176"/>
    </source>
</evidence>
<feature type="binding site" evidence="12">
    <location>
        <begin position="102"/>
        <end position="103"/>
    </location>
    <ligand>
        <name>CoA</name>
        <dbReference type="ChEBI" id="CHEBI:57287"/>
    </ligand>
</feature>
<keyword evidence="7" id="KW-0259">Enterobactin biosynthesis</keyword>
<comment type="pathway">
    <text evidence="2">Siderophore biosynthesis; enterobactin biosynthesis.</text>
</comment>
<dbReference type="RefSeq" id="WP_039803390.1">
    <property type="nucleotide sequence ID" value="NZ_CP010415.1"/>
</dbReference>